<sequence>MSNYTQTVVEPASHFVTYWSILWYPFTMMSQMYERYFHTPMVAVVDTVIYCGMSCFILVLALTEGAIGFLNKAHDNVRLIRKFFQLQMYKNIN</sequence>
<dbReference type="AlphaFoldDB" id="A0A1L0D8X0"/>
<protein>
    <submittedName>
        <fullName evidence="2">CIC11C00000000921</fullName>
    </submittedName>
</protein>
<feature type="transmembrane region" description="Helical" evidence="1">
    <location>
        <begin position="12"/>
        <end position="29"/>
    </location>
</feature>
<reference evidence="2 3" key="1">
    <citation type="submission" date="2016-10" db="EMBL/GenBank/DDBJ databases">
        <authorList>
            <person name="de Groot N.N."/>
        </authorList>
    </citation>
    <scope>NUCLEOTIDE SEQUENCE [LARGE SCALE GENOMIC DNA]</scope>
    <source>
        <strain evidence="2 3">PYCC 4715</strain>
    </source>
</reference>
<accession>A0A1L0D8X0</accession>
<gene>
    <name evidence="2" type="ORF">SAMEA4029009_CIC11G00000000921</name>
</gene>
<keyword evidence="1" id="KW-0812">Transmembrane</keyword>
<evidence type="ECO:0000313" key="2">
    <source>
        <dbReference type="EMBL" id="SGZ52432.1"/>
    </source>
</evidence>
<evidence type="ECO:0000313" key="3">
    <source>
        <dbReference type="Proteomes" id="UP000182259"/>
    </source>
</evidence>
<proteinExistence type="predicted"/>
<feature type="transmembrane region" description="Helical" evidence="1">
    <location>
        <begin position="41"/>
        <end position="62"/>
    </location>
</feature>
<dbReference type="EMBL" id="LT635765">
    <property type="protein sequence ID" value="SGZ52432.1"/>
    <property type="molecule type" value="Genomic_DNA"/>
</dbReference>
<name>A0A1L0D8X0_9ASCO</name>
<keyword evidence="1" id="KW-1133">Transmembrane helix</keyword>
<evidence type="ECO:0000256" key="1">
    <source>
        <dbReference type="SAM" id="Phobius"/>
    </source>
</evidence>
<organism evidence="2 3">
    <name type="scientific">Sungouiella intermedia</name>
    <dbReference type="NCBI Taxonomy" id="45354"/>
    <lineage>
        <taxon>Eukaryota</taxon>
        <taxon>Fungi</taxon>
        <taxon>Dikarya</taxon>
        <taxon>Ascomycota</taxon>
        <taxon>Saccharomycotina</taxon>
        <taxon>Pichiomycetes</taxon>
        <taxon>Metschnikowiaceae</taxon>
        <taxon>Sungouiella</taxon>
    </lineage>
</organism>
<keyword evidence="1" id="KW-0472">Membrane</keyword>
<dbReference type="Proteomes" id="UP000182259">
    <property type="component" value="Chromosome II"/>
</dbReference>